<gene>
    <name evidence="6" type="ORF">Aiant_83930</name>
</gene>
<evidence type="ECO:0008006" key="8">
    <source>
        <dbReference type="Google" id="ProtNLM"/>
    </source>
</evidence>
<evidence type="ECO:0000256" key="3">
    <source>
        <dbReference type="ARBA" id="ARBA00022989"/>
    </source>
</evidence>
<dbReference type="InterPro" id="IPR007269">
    <property type="entry name" value="ICMT_MeTrfase"/>
</dbReference>
<evidence type="ECO:0000313" key="7">
    <source>
        <dbReference type="Proteomes" id="UP000676967"/>
    </source>
</evidence>
<proteinExistence type="predicted"/>
<dbReference type="RefSeq" id="WP_189330107.1">
    <property type="nucleotide sequence ID" value="NZ_AP023356.1"/>
</dbReference>
<evidence type="ECO:0000256" key="2">
    <source>
        <dbReference type="ARBA" id="ARBA00022692"/>
    </source>
</evidence>
<dbReference type="Gene3D" id="1.20.120.1630">
    <property type="match status" value="1"/>
</dbReference>
<keyword evidence="7" id="KW-1185">Reference proteome</keyword>
<feature type="transmembrane region" description="Helical" evidence="5">
    <location>
        <begin position="60"/>
        <end position="85"/>
    </location>
</feature>
<reference evidence="6 7" key="1">
    <citation type="submission" date="2020-08" db="EMBL/GenBank/DDBJ databases">
        <title>Whole genome shotgun sequence of Actinoplanes ianthinogenes NBRC 13996.</title>
        <authorList>
            <person name="Komaki H."/>
            <person name="Tamura T."/>
        </authorList>
    </citation>
    <scope>NUCLEOTIDE SEQUENCE [LARGE SCALE GENOMIC DNA]</scope>
    <source>
        <strain evidence="6 7">NBRC 13996</strain>
    </source>
</reference>
<dbReference type="PANTHER" id="PTHR43847">
    <property type="entry name" value="BLL3993 PROTEIN"/>
    <property type="match status" value="1"/>
</dbReference>
<evidence type="ECO:0000256" key="4">
    <source>
        <dbReference type="ARBA" id="ARBA00023136"/>
    </source>
</evidence>
<dbReference type="Proteomes" id="UP000676967">
    <property type="component" value="Chromosome"/>
</dbReference>
<evidence type="ECO:0000313" key="6">
    <source>
        <dbReference type="EMBL" id="BCJ47736.1"/>
    </source>
</evidence>
<dbReference type="Pfam" id="PF04140">
    <property type="entry name" value="ICMT"/>
    <property type="match status" value="1"/>
</dbReference>
<organism evidence="6 7">
    <name type="scientific">Actinoplanes ianthinogenes</name>
    <dbReference type="NCBI Taxonomy" id="122358"/>
    <lineage>
        <taxon>Bacteria</taxon>
        <taxon>Bacillati</taxon>
        <taxon>Actinomycetota</taxon>
        <taxon>Actinomycetes</taxon>
        <taxon>Micromonosporales</taxon>
        <taxon>Micromonosporaceae</taxon>
        <taxon>Actinoplanes</taxon>
    </lineage>
</organism>
<keyword evidence="2 5" id="KW-0812">Transmembrane</keyword>
<sequence>MTHVVFVATIAAFALGELGQAFRRRRDATRVDVRAEALFRLVFFSGVAMLPIGRTIAPGAVIGGGVPLFALGAAAAWAGLLLRWWSFVSLGRYFTVVLATDADQPVIDRGPYRVLRHPSYTGLLLIFIGLGVLVGNWVSAAGAVVLVLVALLHRLRTEERALIAALGDRYRDYAAGRARLIPFVW</sequence>
<comment type="subcellular location">
    <subcellularLocation>
        <location evidence="1">Membrane</location>
        <topology evidence="1">Multi-pass membrane protein</topology>
    </subcellularLocation>
</comment>
<keyword evidence="3 5" id="KW-1133">Transmembrane helix</keyword>
<dbReference type="PANTHER" id="PTHR43847:SF1">
    <property type="entry name" value="BLL3993 PROTEIN"/>
    <property type="match status" value="1"/>
</dbReference>
<dbReference type="EMBL" id="AP023356">
    <property type="protein sequence ID" value="BCJ47736.1"/>
    <property type="molecule type" value="Genomic_DNA"/>
</dbReference>
<dbReference type="InterPro" id="IPR052527">
    <property type="entry name" value="Metal_cation-efflux_comp"/>
</dbReference>
<keyword evidence="4 5" id="KW-0472">Membrane</keyword>
<feature type="transmembrane region" description="Helical" evidence="5">
    <location>
        <begin position="123"/>
        <end position="152"/>
    </location>
</feature>
<evidence type="ECO:0000256" key="1">
    <source>
        <dbReference type="ARBA" id="ARBA00004141"/>
    </source>
</evidence>
<accession>A0ABN6CRB6</accession>
<evidence type="ECO:0000256" key="5">
    <source>
        <dbReference type="SAM" id="Phobius"/>
    </source>
</evidence>
<protein>
    <recommendedName>
        <fullName evidence="8">Isoprenylcysteine carboxylmethyltransferase family protein</fullName>
    </recommendedName>
</protein>
<name>A0ABN6CRB6_9ACTN</name>